<dbReference type="InterPro" id="IPR010093">
    <property type="entry name" value="SinI_DNA-bd"/>
</dbReference>
<protein>
    <submittedName>
        <fullName evidence="2">Helix-turn-helix domain-containing protein</fullName>
    </submittedName>
</protein>
<evidence type="ECO:0000313" key="2">
    <source>
        <dbReference type="EMBL" id="MFC4559387.1"/>
    </source>
</evidence>
<dbReference type="Pfam" id="PF12728">
    <property type="entry name" value="HTH_17"/>
    <property type="match status" value="1"/>
</dbReference>
<sequence length="167" mass="19399">MIGAVLKGEIEAKKWFVGPMKAKETAEYLNISLYKLRKMIKEDKIPYSRLWGTDRLLLFHKAILDAWKSGEFPSGSVELLLDDESIDFEHEEALGEHYKRYPELLEKKKVEKRINKPLAHSNISYTIKDGGVYLKIGDKNNMEITVCLSHAAIEEIHNDLKKYRNYD</sequence>
<evidence type="ECO:0000313" key="3">
    <source>
        <dbReference type="Proteomes" id="UP001595989"/>
    </source>
</evidence>
<dbReference type="InterPro" id="IPR041657">
    <property type="entry name" value="HTH_17"/>
</dbReference>
<proteinExistence type="predicted"/>
<dbReference type="NCBIfam" id="TIGR01764">
    <property type="entry name" value="excise"/>
    <property type="match status" value="1"/>
</dbReference>
<organism evidence="2 3">
    <name type="scientific">Virgibacillus kekensis</name>
    <dbReference type="NCBI Taxonomy" id="202261"/>
    <lineage>
        <taxon>Bacteria</taxon>
        <taxon>Bacillati</taxon>
        <taxon>Bacillota</taxon>
        <taxon>Bacilli</taxon>
        <taxon>Bacillales</taxon>
        <taxon>Bacillaceae</taxon>
        <taxon>Virgibacillus</taxon>
    </lineage>
</organism>
<comment type="caution">
    <text evidence="2">The sequence shown here is derived from an EMBL/GenBank/DDBJ whole genome shotgun (WGS) entry which is preliminary data.</text>
</comment>
<name>A0ABV9DKM6_9BACI</name>
<dbReference type="RefSeq" id="WP_390297430.1">
    <property type="nucleotide sequence ID" value="NZ_JBHSFU010000008.1"/>
</dbReference>
<reference evidence="3" key="1">
    <citation type="journal article" date="2019" name="Int. J. Syst. Evol. Microbiol.">
        <title>The Global Catalogue of Microorganisms (GCM) 10K type strain sequencing project: providing services to taxonomists for standard genome sequencing and annotation.</title>
        <authorList>
            <consortium name="The Broad Institute Genomics Platform"/>
            <consortium name="The Broad Institute Genome Sequencing Center for Infectious Disease"/>
            <person name="Wu L."/>
            <person name="Ma J."/>
        </authorList>
    </citation>
    <scope>NUCLEOTIDE SEQUENCE [LARGE SCALE GENOMIC DNA]</scope>
    <source>
        <strain evidence="3">CGMCC 4.7426</strain>
    </source>
</reference>
<keyword evidence="3" id="KW-1185">Reference proteome</keyword>
<dbReference type="Proteomes" id="UP001595989">
    <property type="component" value="Unassembled WGS sequence"/>
</dbReference>
<feature type="domain" description="Helix-turn-helix" evidence="1">
    <location>
        <begin position="21"/>
        <end position="68"/>
    </location>
</feature>
<gene>
    <name evidence="2" type="ORF">ACFO3D_14410</name>
</gene>
<accession>A0ABV9DKM6</accession>
<dbReference type="EMBL" id="JBHSFU010000008">
    <property type="protein sequence ID" value="MFC4559387.1"/>
    <property type="molecule type" value="Genomic_DNA"/>
</dbReference>
<evidence type="ECO:0000259" key="1">
    <source>
        <dbReference type="Pfam" id="PF12728"/>
    </source>
</evidence>